<keyword evidence="3" id="KW-1185">Reference proteome</keyword>
<dbReference type="Pfam" id="PF01381">
    <property type="entry name" value="HTH_3"/>
    <property type="match status" value="1"/>
</dbReference>
<dbReference type="Proteomes" id="UP000094469">
    <property type="component" value="Unassembled WGS sequence"/>
</dbReference>
<evidence type="ECO:0000259" key="1">
    <source>
        <dbReference type="PROSITE" id="PS50943"/>
    </source>
</evidence>
<dbReference type="RefSeq" id="WP_069639968.1">
    <property type="nucleotide sequence ID" value="NZ_JAFBEZ010000002.1"/>
</dbReference>
<feature type="domain" description="HTH cro/C1-type" evidence="1">
    <location>
        <begin position="12"/>
        <end position="67"/>
    </location>
</feature>
<dbReference type="SMART" id="SM00530">
    <property type="entry name" value="HTH_XRE"/>
    <property type="match status" value="1"/>
</dbReference>
<dbReference type="EMBL" id="MIKC01000012">
    <property type="protein sequence ID" value="OEG22806.1"/>
    <property type="molecule type" value="Genomic_DNA"/>
</dbReference>
<dbReference type="PROSITE" id="PS50943">
    <property type="entry name" value="HTH_CROC1"/>
    <property type="match status" value="1"/>
</dbReference>
<organism evidence="2 3">
    <name type="scientific">Enterococcus ureilyticus</name>
    <dbReference type="NCBI Taxonomy" id="1131292"/>
    <lineage>
        <taxon>Bacteria</taxon>
        <taxon>Bacillati</taxon>
        <taxon>Bacillota</taxon>
        <taxon>Bacilli</taxon>
        <taxon>Lactobacillales</taxon>
        <taxon>Enterococcaceae</taxon>
        <taxon>Enterococcus</taxon>
    </lineage>
</organism>
<evidence type="ECO:0000313" key="3">
    <source>
        <dbReference type="Proteomes" id="UP000094469"/>
    </source>
</evidence>
<dbReference type="SUPFAM" id="SSF47413">
    <property type="entry name" value="lambda repressor-like DNA-binding domains"/>
    <property type="match status" value="1"/>
</dbReference>
<comment type="caution">
    <text evidence="2">The sequence shown here is derived from an EMBL/GenBank/DDBJ whole genome shotgun (WGS) entry which is preliminary data.</text>
</comment>
<dbReference type="InterPro" id="IPR001387">
    <property type="entry name" value="Cro/C1-type_HTH"/>
</dbReference>
<reference evidence="3" key="1">
    <citation type="submission" date="2016-09" db="EMBL/GenBank/DDBJ databases">
        <authorList>
            <person name="Gulvik C.A."/>
        </authorList>
    </citation>
    <scope>NUCLEOTIDE SEQUENCE [LARGE SCALE GENOMIC DNA]</scope>
    <source>
        <strain evidence="3">LMG 26676</strain>
    </source>
</reference>
<dbReference type="InterPro" id="IPR010982">
    <property type="entry name" value="Lambda_DNA-bd_dom_sf"/>
</dbReference>
<gene>
    <name evidence="2" type="ORF">BCR24_02935</name>
</gene>
<proteinExistence type="predicted"/>
<dbReference type="STRING" id="1131292.BCR24_02935"/>
<dbReference type="CDD" id="cd00093">
    <property type="entry name" value="HTH_XRE"/>
    <property type="match status" value="1"/>
</dbReference>
<protein>
    <recommendedName>
        <fullName evidence="1">HTH cro/C1-type domain-containing protein</fullName>
    </recommendedName>
</protein>
<dbReference type="AlphaFoldDB" id="A0A1E5HD89"/>
<sequence length="270" mass="31535">MEIDLKAAGKRIKEIRDQHKYSMALFANLVGNASASTVNNWEKGNNLPKPERLEKIAILGNTTIDWIRYGAFKDYVKQLLSEANLQHQLENEQLELLIHSLKKQKISYSQDLKILTTANELFPDLFEINYQSELSEQFSLISEDSTLYRIEQNDRYRTDFLPMIEELLYHSNQKEINASVLFLVFDLLKRSESCKLFSEVPQIFALLSEVITNDIVYRTKHTMKSIDYNSSIKKPKQGKLLTEKTVTKKYAQVKKELIYLLDEFYADYNI</sequence>
<dbReference type="GO" id="GO:0003677">
    <property type="term" value="F:DNA binding"/>
    <property type="evidence" value="ECO:0007669"/>
    <property type="project" value="InterPro"/>
</dbReference>
<name>A0A1E5HD89_9ENTE</name>
<accession>A0A1E5HD89</accession>
<dbReference type="Gene3D" id="1.10.260.40">
    <property type="entry name" value="lambda repressor-like DNA-binding domains"/>
    <property type="match status" value="1"/>
</dbReference>
<evidence type="ECO:0000313" key="2">
    <source>
        <dbReference type="EMBL" id="OEG22806.1"/>
    </source>
</evidence>
<dbReference type="OrthoDB" id="2055733at2"/>